<dbReference type="Gene3D" id="2.60.40.420">
    <property type="entry name" value="Cupredoxins - blue copper proteins"/>
    <property type="match status" value="3"/>
</dbReference>
<dbReference type="CDD" id="cd13858">
    <property type="entry name" value="CuRO_1_tcLCC2_insect_like"/>
    <property type="match status" value="1"/>
</dbReference>
<dbReference type="GO" id="GO:0005507">
    <property type="term" value="F:copper ion binding"/>
    <property type="evidence" value="ECO:0007669"/>
    <property type="project" value="InterPro"/>
</dbReference>
<dbReference type="SUPFAM" id="SSF49503">
    <property type="entry name" value="Cupredoxins"/>
    <property type="match status" value="3"/>
</dbReference>
<evidence type="ECO:0000259" key="6">
    <source>
        <dbReference type="Pfam" id="PF07731"/>
    </source>
</evidence>
<dbReference type="PROSITE" id="PS00080">
    <property type="entry name" value="MULTICOPPER_OXIDASE2"/>
    <property type="match status" value="1"/>
</dbReference>
<reference evidence="8" key="1">
    <citation type="submission" date="2021-07" db="EMBL/GenBank/DDBJ databases">
        <authorList>
            <person name="Catto M.A."/>
            <person name="Jacobson A."/>
            <person name="Kennedy G."/>
            <person name="Labadie P."/>
            <person name="Hunt B.G."/>
            <person name="Srinivasan R."/>
        </authorList>
    </citation>
    <scope>NUCLEOTIDE SEQUENCE</scope>
    <source>
        <strain evidence="8">PL_HMW_Pooled</strain>
        <tissue evidence="8">Head</tissue>
    </source>
</reference>
<feature type="signal peptide" evidence="4">
    <location>
        <begin position="1"/>
        <end position="24"/>
    </location>
</feature>
<evidence type="ECO:0000259" key="7">
    <source>
        <dbReference type="Pfam" id="PF07732"/>
    </source>
</evidence>
<accession>A0AAE1L9I4</accession>
<evidence type="ECO:0000313" key="8">
    <source>
        <dbReference type="EMBL" id="KAK3911751.1"/>
    </source>
</evidence>
<dbReference type="GO" id="GO:0005886">
    <property type="term" value="C:plasma membrane"/>
    <property type="evidence" value="ECO:0007669"/>
    <property type="project" value="TreeGrafter"/>
</dbReference>
<dbReference type="CDD" id="cd13905">
    <property type="entry name" value="CuRO_3_tcLLC2_insect_like"/>
    <property type="match status" value="1"/>
</dbReference>
<dbReference type="PANTHER" id="PTHR11709:SF232">
    <property type="entry name" value="STRAW, ISOFORM G"/>
    <property type="match status" value="1"/>
</dbReference>
<keyword evidence="2" id="KW-0479">Metal-binding</keyword>
<name>A0AAE1L9I4_9NEOP</name>
<dbReference type="AlphaFoldDB" id="A0AAE1L9I4"/>
<comment type="caution">
    <text evidence="8">The sequence shown here is derived from an EMBL/GenBank/DDBJ whole genome shotgun (WGS) entry which is preliminary data.</text>
</comment>
<dbReference type="GO" id="GO:0016491">
    <property type="term" value="F:oxidoreductase activity"/>
    <property type="evidence" value="ECO:0007669"/>
    <property type="project" value="UniProtKB-KW"/>
</dbReference>
<feature type="domain" description="Plastocyanin-like" evidence="5">
    <location>
        <begin position="223"/>
        <end position="366"/>
    </location>
</feature>
<proteinExistence type="inferred from homology"/>
<dbReference type="PANTHER" id="PTHR11709">
    <property type="entry name" value="MULTI-COPPER OXIDASE"/>
    <property type="match status" value="1"/>
</dbReference>
<reference evidence="8" key="2">
    <citation type="journal article" date="2023" name="BMC Genomics">
        <title>Pest status, molecular evolution, and epigenetic factors derived from the genome assembly of Frankliniella fusca, a thysanopteran phytovirus vector.</title>
        <authorList>
            <person name="Catto M.A."/>
            <person name="Labadie P.E."/>
            <person name="Jacobson A.L."/>
            <person name="Kennedy G.G."/>
            <person name="Srinivasan R."/>
            <person name="Hunt B.G."/>
        </authorList>
    </citation>
    <scope>NUCLEOTIDE SEQUENCE</scope>
    <source>
        <strain evidence="8">PL_HMW_Pooled</strain>
    </source>
</reference>
<protein>
    <submittedName>
        <fullName evidence="8">Laccase-4</fullName>
    </submittedName>
</protein>
<gene>
    <name evidence="8" type="ORF">KUF71_021412</name>
</gene>
<dbReference type="InterPro" id="IPR008972">
    <property type="entry name" value="Cupredoxin"/>
</dbReference>
<dbReference type="FunFam" id="2.60.40.420:FF:000045">
    <property type="entry name" value="Laccase 2"/>
    <property type="match status" value="1"/>
</dbReference>
<evidence type="ECO:0000256" key="3">
    <source>
        <dbReference type="ARBA" id="ARBA00023002"/>
    </source>
</evidence>
<dbReference type="InterPro" id="IPR011706">
    <property type="entry name" value="Cu-oxidase_C"/>
</dbReference>
<evidence type="ECO:0000259" key="5">
    <source>
        <dbReference type="Pfam" id="PF00394"/>
    </source>
</evidence>
<feature type="domain" description="Plastocyanin-like" evidence="7">
    <location>
        <begin position="94"/>
        <end position="201"/>
    </location>
</feature>
<feature type="domain" description="Plastocyanin-like" evidence="6">
    <location>
        <begin position="477"/>
        <end position="610"/>
    </location>
</feature>
<evidence type="ECO:0000313" key="9">
    <source>
        <dbReference type="Proteomes" id="UP001219518"/>
    </source>
</evidence>
<evidence type="ECO:0000256" key="1">
    <source>
        <dbReference type="ARBA" id="ARBA00010609"/>
    </source>
</evidence>
<dbReference type="Pfam" id="PF07731">
    <property type="entry name" value="Cu-oxidase_2"/>
    <property type="match status" value="1"/>
</dbReference>
<sequence length="657" mass="73386">MRTPLEFVLFLLLVFESHDPRIFGKKLKLLEMEKNVDFGVNVGGDAHPCYRACNGTAMDCHYNLTLTMFSTLSMHCGDCPRVRAHCDRPGCITAGGTDRPVYVANLMMPGPSIHVCEGDRLTVRVENDFANEGATLHWHGVWMQGSPHMDGVPYVSQCPIQPYNVFEYAFTAYPAGTHMWHSHIGFLEADGLFGPLVVRRAAEPHAALYDEDLPEHTLALWHWYPLLSDDYLPLRLFRNESVAGASILVNGKGVVRSVNGREAPWEEIRVVPGKRYRLRFLYNSAVYCPVQVSVDSHRLLAIASDGANFKPVEVESVMLNAGERWDVVLRADQPVGKYWIRIRALGDCGESKSQVHQQAVLAYEGSNADLPTAPRPEYRTSFRRGQLLNPMQVVVADYSDSPPVHVTDLENIDNSTHGDISREADHTLYLELSFHLYEELTAPGPYPQNNRVTFEYPAVPMILQRYEKADSKKSMCTLADAHEHCIGTYCSCALTEHIALGALVEIVLVDLSTDREQDHPYHIHGTNFHVVAEGTLGANVSVELVRSLNADGRMKKRLSASAPLKDTVTVPSQGYAVIRFRANNPGFWFFHCHVSNHVHLGMALVLQVGEESEMPPVPRNFPRCGDWVFTETEEPSAASWPRPALPLLAALALCRLL</sequence>
<organism evidence="8 9">
    <name type="scientific">Frankliniella fusca</name>
    <dbReference type="NCBI Taxonomy" id="407009"/>
    <lineage>
        <taxon>Eukaryota</taxon>
        <taxon>Metazoa</taxon>
        <taxon>Ecdysozoa</taxon>
        <taxon>Arthropoda</taxon>
        <taxon>Hexapoda</taxon>
        <taxon>Insecta</taxon>
        <taxon>Pterygota</taxon>
        <taxon>Neoptera</taxon>
        <taxon>Paraneoptera</taxon>
        <taxon>Thysanoptera</taxon>
        <taxon>Terebrantia</taxon>
        <taxon>Thripoidea</taxon>
        <taxon>Thripidae</taxon>
        <taxon>Frankliniella</taxon>
    </lineage>
</organism>
<dbReference type="InterPro" id="IPR002355">
    <property type="entry name" value="Cu_oxidase_Cu_BS"/>
</dbReference>
<keyword evidence="3" id="KW-0560">Oxidoreductase</keyword>
<keyword evidence="4" id="KW-0732">Signal</keyword>
<dbReference type="Proteomes" id="UP001219518">
    <property type="component" value="Unassembled WGS sequence"/>
</dbReference>
<dbReference type="InterPro" id="IPR011707">
    <property type="entry name" value="Cu-oxidase-like_N"/>
</dbReference>
<dbReference type="InterPro" id="IPR001117">
    <property type="entry name" value="Cu-oxidase_2nd"/>
</dbReference>
<evidence type="ECO:0000256" key="2">
    <source>
        <dbReference type="ARBA" id="ARBA00022723"/>
    </source>
</evidence>
<keyword evidence="9" id="KW-1185">Reference proteome</keyword>
<feature type="chain" id="PRO_5042295919" evidence="4">
    <location>
        <begin position="25"/>
        <end position="657"/>
    </location>
</feature>
<evidence type="ECO:0000256" key="4">
    <source>
        <dbReference type="SAM" id="SignalP"/>
    </source>
</evidence>
<comment type="similarity">
    <text evidence="1">Belongs to the multicopper oxidase family.</text>
</comment>
<dbReference type="CDD" id="cd13884">
    <property type="entry name" value="CuRO_2_tcLCC_insect_like"/>
    <property type="match status" value="1"/>
</dbReference>
<dbReference type="Pfam" id="PF07732">
    <property type="entry name" value="Cu-oxidase_3"/>
    <property type="match status" value="1"/>
</dbReference>
<dbReference type="InterPro" id="IPR045087">
    <property type="entry name" value="Cu-oxidase_fam"/>
</dbReference>
<dbReference type="Pfam" id="PF00394">
    <property type="entry name" value="Cu-oxidase"/>
    <property type="match status" value="1"/>
</dbReference>
<dbReference type="EMBL" id="JAHWGI010000284">
    <property type="protein sequence ID" value="KAK3911751.1"/>
    <property type="molecule type" value="Genomic_DNA"/>
</dbReference>
<dbReference type="GO" id="GO:0006826">
    <property type="term" value="P:iron ion transport"/>
    <property type="evidence" value="ECO:0007669"/>
    <property type="project" value="TreeGrafter"/>
</dbReference>